<evidence type="ECO:0000313" key="2">
    <source>
        <dbReference type="EMBL" id="TKC87931.1"/>
    </source>
</evidence>
<proteinExistence type="predicted"/>
<dbReference type="EMBL" id="SWJE01000008">
    <property type="protein sequence ID" value="TKC87931.1"/>
    <property type="molecule type" value="Genomic_DNA"/>
</dbReference>
<gene>
    <name evidence="2" type="ORF">FAZ69_16870</name>
</gene>
<dbReference type="Proteomes" id="UP000305539">
    <property type="component" value="Unassembled WGS sequence"/>
</dbReference>
<dbReference type="AlphaFoldDB" id="A0A4U1I3V2"/>
<evidence type="ECO:0000313" key="3">
    <source>
        <dbReference type="Proteomes" id="UP000305539"/>
    </source>
</evidence>
<sequence length="65" mass="6767">MMTFESTAGFIDDSFPPLGKPSTAAPASDDRPSPYATLLQAPMSSLASNVSERADVSSIAILGYN</sequence>
<comment type="caution">
    <text evidence="2">The sequence shown here is derived from an EMBL/GenBank/DDBJ whole genome shotgun (WGS) entry which is preliminary data.</text>
</comment>
<evidence type="ECO:0000256" key="1">
    <source>
        <dbReference type="SAM" id="MobiDB-lite"/>
    </source>
</evidence>
<accession>A0A4U1I3V2</accession>
<keyword evidence="3" id="KW-1185">Reference proteome</keyword>
<reference evidence="2 3" key="1">
    <citation type="submission" date="2019-04" db="EMBL/GenBank/DDBJ databases">
        <title>Trinickia sp. 7GSK02, isolated from subtropical forest soil.</title>
        <authorList>
            <person name="Gao Z.-H."/>
            <person name="Qiu L.-H."/>
        </authorList>
    </citation>
    <scope>NUCLEOTIDE SEQUENCE [LARGE SCALE GENOMIC DNA]</scope>
    <source>
        <strain evidence="2 3">7GSK02</strain>
    </source>
</reference>
<organism evidence="2 3">
    <name type="scientific">Trinickia terrae</name>
    <dbReference type="NCBI Taxonomy" id="2571161"/>
    <lineage>
        <taxon>Bacteria</taxon>
        <taxon>Pseudomonadati</taxon>
        <taxon>Pseudomonadota</taxon>
        <taxon>Betaproteobacteria</taxon>
        <taxon>Burkholderiales</taxon>
        <taxon>Burkholderiaceae</taxon>
        <taxon>Trinickia</taxon>
    </lineage>
</organism>
<dbReference type="OrthoDB" id="9009316at2"/>
<protein>
    <submittedName>
        <fullName evidence="2">Uncharacterized protein</fullName>
    </submittedName>
</protein>
<name>A0A4U1I3V2_9BURK</name>
<dbReference type="RefSeq" id="WP_136896195.1">
    <property type="nucleotide sequence ID" value="NZ_SWJE01000008.1"/>
</dbReference>
<feature type="region of interest" description="Disordered" evidence="1">
    <location>
        <begin position="1"/>
        <end position="36"/>
    </location>
</feature>